<evidence type="ECO:0000256" key="1">
    <source>
        <dbReference type="ARBA" id="ARBA00004514"/>
    </source>
</evidence>
<dbReference type="InterPro" id="IPR032979">
    <property type="entry name" value="ENGase"/>
</dbReference>
<evidence type="ECO:0000313" key="11">
    <source>
        <dbReference type="EMBL" id="KAF6206290.1"/>
    </source>
</evidence>
<keyword evidence="4" id="KW-0963">Cytoplasm</keyword>
<dbReference type="Gene3D" id="2.60.120.260">
    <property type="entry name" value="Galactose-binding domain-like"/>
    <property type="match status" value="1"/>
</dbReference>
<dbReference type="OrthoDB" id="284473at2759"/>
<reference evidence="11" key="1">
    <citation type="journal article" date="2021" name="Mol. Ecol. Resour.">
        <title>Apolygus lucorum genome provides insights into omnivorousness and mesophyll feeding.</title>
        <authorList>
            <person name="Liu Y."/>
            <person name="Liu H."/>
            <person name="Wang H."/>
            <person name="Huang T."/>
            <person name="Liu B."/>
            <person name="Yang B."/>
            <person name="Yin L."/>
            <person name="Li B."/>
            <person name="Zhang Y."/>
            <person name="Zhang S."/>
            <person name="Jiang F."/>
            <person name="Zhang X."/>
            <person name="Ren Y."/>
            <person name="Wang B."/>
            <person name="Wang S."/>
            <person name="Lu Y."/>
            <person name="Wu K."/>
            <person name="Fan W."/>
            <person name="Wang G."/>
        </authorList>
    </citation>
    <scope>NUCLEOTIDE SEQUENCE</scope>
    <source>
        <strain evidence="11">12Hb</strain>
    </source>
</reference>
<comment type="similarity">
    <text evidence="2">Belongs to the glycosyl hydrolase 85 family.</text>
</comment>
<dbReference type="GO" id="GO:0033925">
    <property type="term" value="F:mannosyl-glycoprotein endo-beta-N-acetylglucosaminidase activity"/>
    <property type="evidence" value="ECO:0007669"/>
    <property type="project" value="UniProtKB-EC"/>
</dbReference>
<keyword evidence="12" id="KW-1185">Reference proteome</keyword>
<dbReference type="PANTHER" id="PTHR13246">
    <property type="entry name" value="ENDO BETA N-ACETYLGLUCOSAMINIDASE"/>
    <property type="match status" value="1"/>
</dbReference>
<dbReference type="EC" id="3.2.1.96" evidence="3"/>
<evidence type="ECO:0000256" key="8">
    <source>
        <dbReference type="ARBA" id="ARBA00054935"/>
    </source>
</evidence>
<accession>A0A8S9XB28</accession>
<name>A0A8S9XB28_APOLU</name>
<evidence type="ECO:0000256" key="9">
    <source>
        <dbReference type="ARBA" id="ARBA00072457"/>
    </source>
</evidence>
<gene>
    <name evidence="11" type="ORF">GE061_017520</name>
</gene>
<keyword evidence="5" id="KW-0378">Hydrolase</keyword>
<evidence type="ECO:0000256" key="2">
    <source>
        <dbReference type="ARBA" id="ARBA00007849"/>
    </source>
</evidence>
<evidence type="ECO:0000256" key="5">
    <source>
        <dbReference type="ARBA" id="ARBA00022801"/>
    </source>
</evidence>
<dbReference type="Proteomes" id="UP000466442">
    <property type="component" value="Unassembled WGS sequence"/>
</dbReference>
<organism evidence="11 12">
    <name type="scientific">Apolygus lucorum</name>
    <name type="common">Small green plant bug</name>
    <name type="synonym">Lygocoris lucorum</name>
    <dbReference type="NCBI Taxonomy" id="248454"/>
    <lineage>
        <taxon>Eukaryota</taxon>
        <taxon>Metazoa</taxon>
        <taxon>Ecdysozoa</taxon>
        <taxon>Arthropoda</taxon>
        <taxon>Hexapoda</taxon>
        <taxon>Insecta</taxon>
        <taxon>Pterygota</taxon>
        <taxon>Neoptera</taxon>
        <taxon>Paraneoptera</taxon>
        <taxon>Hemiptera</taxon>
        <taxon>Heteroptera</taxon>
        <taxon>Panheteroptera</taxon>
        <taxon>Cimicomorpha</taxon>
        <taxon>Miridae</taxon>
        <taxon>Mirini</taxon>
        <taxon>Apolygus</taxon>
    </lineage>
</organism>
<evidence type="ECO:0000256" key="7">
    <source>
        <dbReference type="ARBA" id="ARBA00034414"/>
    </source>
</evidence>
<dbReference type="SUPFAM" id="SSF51445">
    <property type="entry name" value="(Trans)glycosidases"/>
    <property type="match status" value="1"/>
</dbReference>
<dbReference type="Gene3D" id="3.20.20.80">
    <property type="entry name" value="Glycosidases"/>
    <property type="match status" value="1"/>
</dbReference>
<dbReference type="PANTHER" id="PTHR13246:SF1">
    <property type="entry name" value="CYTOSOLIC ENDO-BETA-N-ACETYLGLUCOSAMINIDASE"/>
    <property type="match status" value="1"/>
</dbReference>
<protein>
    <recommendedName>
        <fullName evidence="9">Cytosolic endo-beta-N-acetylglucosaminidase</fullName>
        <ecNumber evidence="3">3.2.1.96</ecNumber>
    </recommendedName>
</protein>
<feature type="domain" description="Cytosolic endo-beta-N-acetylglucosaminidase TIM barrel" evidence="10">
    <location>
        <begin position="135"/>
        <end position="412"/>
    </location>
</feature>
<comment type="caution">
    <text evidence="11">The sequence shown here is derived from an EMBL/GenBank/DDBJ whole genome shotgun (WGS) entry which is preliminary data.</text>
</comment>
<comment type="catalytic activity">
    <reaction evidence="7">
        <text>an N(4)-(oligosaccharide-(1-&gt;3)-[oligosaccharide-(1-&gt;6)]-beta-D-Man-(1-&gt;4)-beta-D-GlcNAc-(1-&gt;4)-alpha-D-GlcNAc)-L-asparaginyl-[protein] + H2O = an oligosaccharide-(1-&gt;3)-[oligosaccharide-(1-&gt;6)]-beta-D-Man-(1-&gt;4)-D-GlcNAc + N(4)-(N-acetyl-beta-D-glucosaminyl)-L-asparaginyl-[protein]</text>
        <dbReference type="Rhea" id="RHEA:73067"/>
        <dbReference type="Rhea" id="RHEA-COMP:12603"/>
        <dbReference type="Rhea" id="RHEA-COMP:18176"/>
        <dbReference type="ChEBI" id="CHEBI:15377"/>
        <dbReference type="ChEBI" id="CHEBI:132248"/>
        <dbReference type="ChEBI" id="CHEBI:192714"/>
        <dbReference type="ChEBI" id="CHEBI:192715"/>
        <dbReference type="EC" id="3.2.1.96"/>
    </reaction>
</comment>
<evidence type="ECO:0000256" key="6">
    <source>
        <dbReference type="ARBA" id="ARBA00023295"/>
    </source>
</evidence>
<dbReference type="Pfam" id="PF03644">
    <property type="entry name" value="Glyco_hydro_85"/>
    <property type="match status" value="1"/>
</dbReference>
<evidence type="ECO:0000256" key="4">
    <source>
        <dbReference type="ARBA" id="ARBA00022490"/>
    </source>
</evidence>
<dbReference type="InterPro" id="IPR005201">
    <property type="entry name" value="TIM_ENGase"/>
</dbReference>
<dbReference type="GO" id="GO:0005829">
    <property type="term" value="C:cytosol"/>
    <property type="evidence" value="ECO:0007669"/>
    <property type="project" value="UniProtKB-SubCell"/>
</dbReference>
<dbReference type="FunFam" id="3.20.20.80:FF:000043">
    <property type="entry name" value="cytosolic endo-beta-N-acetylglucosaminidase"/>
    <property type="match status" value="1"/>
</dbReference>
<keyword evidence="6" id="KW-0326">Glycosidase</keyword>
<evidence type="ECO:0000313" key="12">
    <source>
        <dbReference type="Proteomes" id="UP000466442"/>
    </source>
</evidence>
<comment type="function">
    <text evidence="8">Endoglycosidase that releases N-glycans from glycoproteins by cleaving the beta-1,4-glycosidic bond in the N,N'-diacetylchitobiose core. Involved in the processing of free oligosaccharides in the cytosol.</text>
</comment>
<comment type="subcellular location">
    <subcellularLocation>
        <location evidence="1">Cytoplasm</location>
        <location evidence="1">Cytosol</location>
    </subcellularLocation>
</comment>
<sequence length="584" mass="67395">MGCSGGRQISYESVDEGSPKPALAKYLRLVANGSDTRRDSEMSCIVPTCERPKKNQELADPNDLTTCYPIEKIDMVLEWEPPKISWASLVVPRVKRTKYVYKGYTKCEQDGNPGVAVSRRNVPKTLFCHDMRGGYLDDRLVDGSDDNTAFNFFRWSGIDIFVYFSHKFLTIPPVTWINAAHRNGVTVLGTIITEGEEGEELCTNLLCDQEKVQRLCDKLATICQHYGFSGYLLNIENTIAKKQLKNLLFFVRELKAQLKRINHEYLLLWYDSVDENTGKLDWQNKLNKQNWSFFDSCDGIFLNYGWKEECLQISLRNAGDRHLDVFVGIDVFGRGCMGGGGFNCKEAMSLIRHYNLSAAIFAPGWVHECQEEEHTFLQRDYQFWANLYEYLYVSGPAQLPFETSFCIGSGLHYYRKGKSSKKGHWYNLAKQDFQVCDLLGWDSFEEHSCISYYENEAYHGGTCLILKKPNHSDKYHEHRLFVCEFRTTEYDYLILKSTVKLLKEESKGDFELYIRTQNEQGVQSKHYLKPDKEHVHKLSHKRWVTRVFSTDPGIGMVIEIGYRMSKTDAILLGRLSVIKEPLTL</sequence>
<proteinExistence type="inferred from homology"/>
<dbReference type="AlphaFoldDB" id="A0A8S9XB28"/>
<evidence type="ECO:0000259" key="10">
    <source>
        <dbReference type="Pfam" id="PF03644"/>
    </source>
</evidence>
<evidence type="ECO:0000256" key="3">
    <source>
        <dbReference type="ARBA" id="ARBA00012566"/>
    </source>
</evidence>
<dbReference type="EMBL" id="WIXP02000008">
    <property type="protein sequence ID" value="KAF6206290.1"/>
    <property type="molecule type" value="Genomic_DNA"/>
</dbReference>
<dbReference type="InterPro" id="IPR017853">
    <property type="entry name" value="GH"/>
</dbReference>